<organism evidence="1 2">
    <name type="scientific">Apolygus lucorum</name>
    <name type="common">Small green plant bug</name>
    <name type="synonym">Lygocoris lucorum</name>
    <dbReference type="NCBI Taxonomy" id="248454"/>
    <lineage>
        <taxon>Eukaryota</taxon>
        <taxon>Metazoa</taxon>
        <taxon>Ecdysozoa</taxon>
        <taxon>Arthropoda</taxon>
        <taxon>Hexapoda</taxon>
        <taxon>Insecta</taxon>
        <taxon>Pterygota</taxon>
        <taxon>Neoptera</taxon>
        <taxon>Paraneoptera</taxon>
        <taxon>Hemiptera</taxon>
        <taxon>Heteroptera</taxon>
        <taxon>Panheteroptera</taxon>
        <taxon>Cimicomorpha</taxon>
        <taxon>Miridae</taxon>
        <taxon>Mirini</taxon>
        <taxon>Apolygus</taxon>
    </lineage>
</organism>
<name>A0A6A4JM17_APOLU</name>
<reference evidence="1" key="1">
    <citation type="journal article" date="2021" name="Mol. Ecol. Resour.">
        <title>Apolygus lucorum genome provides insights into omnivorousness and mesophyll feeding.</title>
        <authorList>
            <person name="Liu Y."/>
            <person name="Liu H."/>
            <person name="Wang H."/>
            <person name="Huang T."/>
            <person name="Liu B."/>
            <person name="Yang B."/>
            <person name="Yin L."/>
            <person name="Li B."/>
            <person name="Zhang Y."/>
            <person name="Zhang S."/>
            <person name="Jiang F."/>
            <person name="Zhang X."/>
            <person name="Ren Y."/>
            <person name="Wang B."/>
            <person name="Wang S."/>
            <person name="Lu Y."/>
            <person name="Wu K."/>
            <person name="Fan W."/>
            <person name="Wang G."/>
        </authorList>
    </citation>
    <scope>NUCLEOTIDE SEQUENCE</scope>
    <source>
        <strain evidence="1">12Hb</strain>
    </source>
</reference>
<proteinExistence type="predicted"/>
<dbReference type="AlphaFoldDB" id="A0A6A4JM17"/>
<comment type="caution">
    <text evidence="1">The sequence shown here is derived from an EMBL/GenBank/DDBJ whole genome shotgun (WGS) entry which is preliminary data.</text>
</comment>
<evidence type="ECO:0000313" key="1">
    <source>
        <dbReference type="EMBL" id="KAF6203413.1"/>
    </source>
</evidence>
<gene>
    <name evidence="1" type="ORF">GE061_003832</name>
</gene>
<protein>
    <submittedName>
        <fullName evidence="1">Uncharacterized protein</fullName>
    </submittedName>
</protein>
<sequence length="342" mass="36673">MLKLLFILASTSLIGYFNGEAYAYNLTAPNVASLLVPQSAALLAPRVSIPSPQPWAGKMVPPVPALDNVLAAYAARFANPSPQLHVQPQGSGLNSAQVGYNAPPAAVDASSSGYGNLHGMRGPAFYPPWRQISDTPRATQWIPKPTLIGNVSSTGLPLIHPGNLLVGNVEHNPAVAAAARELLTKYYGVRGLKGVRGSSSWRPRRHKSNSKSSNAVHGVNSRRKLVPKHLHSSSHQEAKASDSAAIGSHLKASANNNLAGSRALYSTEEEMKRTKLPGRSGHHRFPGNRALLADTKPRLVGNRALLGGEKRKTAANRALYDLSKFHVANRALHRVTRHQQTS</sequence>
<evidence type="ECO:0000313" key="2">
    <source>
        <dbReference type="Proteomes" id="UP000466442"/>
    </source>
</evidence>
<dbReference type="EMBL" id="WIXP02000011">
    <property type="protein sequence ID" value="KAF6203413.1"/>
    <property type="molecule type" value="Genomic_DNA"/>
</dbReference>
<dbReference type="Proteomes" id="UP000466442">
    <property type="component" value="Unassembled WGS sequence"/>
</dbReference>
<keyword evidence="2" id="KW-1185">Reference proteome</keyword>
<accession>A0A6A4JM17</accession>